<evidence type="ECO:0000256" key="9">
    <source>
        <dbReference type="ARBA" id="ARBA00022734"/>
    </source>
</evidence>
<dbReference type="PANTHER" id="PTHR32444">
    <property type="entry name" value="BULB-TYPE LECTIN DOMAIN-CONTAINING PROTEIN"/>
    <property type="match status" value="1"/>
</dbReference>
<evidence type="ECO:0000256" key="5">
    <source>
        <dbReference type="ARBA" id="ARBA00022553"/>
    </source>
</evidence>
<keyword evidence="15" id="KW-1015">Disulfide bond</keyword>
<dbReference type="FunFam" id="2.90.10.10:FF:000009">
    <property type="entry name" value="Receptor-like serine/threonine-protein kinase SD1-8"/>
    <property type="match status" value="1"/>
</dbReference>
<evidence type="ECO:0000256" key="10">
    <source>
        <dbReference type="ARBA" id="ARBA00022741"/>
    </source>
</evidence>
<keyword evidence="17" id="KW-0325">Glycoprotein</keyword>
<keyword evidence="14" id="KW-0472">Membrane</keyword>
<keyword evidence="20" id="KW-0862">Zinc</keyword>
<dbReference type="InterPro" id="IPR036426">
    <property type="entry name" value="Bulb-type_lectin_dom_sf"/>
</dbReference>
<dbReference type="PROSITE" id="PS50927">
    <property type="entry name" value="BULB_LECTIN"/>
    <property type="match status" value="1"/>
</dbReference>
<evidence type="ECO:0000256" key="2">
    <source>
        <dbReference type="ARBA" id="ARBA00012513"/>
    </source>
</evidence>
<dbReference type="AlphaFoldDB" id="A0A6A6KT67"/>
<keyword evidence="5" id="KW-0597">Phosphoprotein</keyword>
<keyword evidence="11" id="KW-0418">Kinase</keyword>
<dbReference type="EMBL" id="JAAGAX010000015">
    <property type="protein sequence ID" value="KAF2291138.1"/>
    <property type="molecule type" value="Genomic_DNA"/>
</dbReference>
<keyword evidence="20" id="KW-0863">Zinc-finger</keyword>
<dbReference type="Pfam" id="PF01453">
    <property type="entry name" value="B_lectin"/>
    <property type="match status" value="1"/>
</dbReference>
<evidence type="ECO:0000313" key="23">
    <source>
        <dbReference type="EMBL" id="KAF2291138.1"/>
    </source>
</evidence>
<evidence type="ECO:0000256" key="3">
    <source>
        <dbReference type="ARBA" id="ARBA00022475"/>
    </source>
</evidence>
<dbReference type="Gene3D" id="3.30.40.10">
    <property type="entry name" value="Zinc/RING finger domain, C3HC4 (zinc finger)"/>
    <property type="match status" value="1"/>
</dbReference>
<comment type="catalytic activity">
    <reaction evidence="19">
        <text>L-seryl-[protein] + ATP = O-phospho-L-seryl-[protein] + ADP + H(+)</text>
        <dbReference type="Rhea" id="RHEA:17989"/>
        <dbReference type="Rhea" id="RHEA-COMP:9863"/>
        <dbReference type="Rhea" id="RHEA-COMP:11604"/>
        <dbReference type="ChEBI" id="CHEBI:15378"/>
        <dbReference type="ChEBI" id="CHEBI:29999"/>
        <dbReference type="ChEBI" id="CHEBI:30616"/>
        <dbReference type="ChEBI" id="CHEBI:83421"/>
        <dbReference type="ChEBI" id="CHEBI:456216"/>
        <dbReference type="EC" id="2.7.11.1"/>
    </reaction>
</comment>
<keyword evidence="3" id="KW-1003">Cell membrane</keyword>
<keyword evidence="7" id="KW-0812">Transmembrane</keyword>
<dbReference type="PANTHER" id="PTHR32444:SF247">
    <property type="entry name" value="OS01G0958200 PROTEIN"/>
    <property type="match status" value="1"/>
</dbReference>
<comment type="catalytic activity">
    <reaction evidence="18">
        <text>L-threonyl-[protein] + ATP = O-phospho-L-threonyl-[protein] + ADP + H(+)</text>
        <dbReference type="Rhea" id="RHEA:46608"/>
        <dbReference type="Rhea" id="RHEA-COMP:11060"/>
        <dbReference type="Rhea" id="RHEA-COMP:11605"/>
        <dbReference type="ChEBI" id="CHEBI:15378"/>
        <dbReference type="ChEBI" id="CHEBI:30013"/>
        <dbReference type="ChEBI" id="CHEBI:30616"/>
        <dbReference type="ChEBI" id="CHEBI:61977"/>
        <dbReference type="ChEBI" id="CHEBI:456216"/>
        <dbReference type="EC" id="2.7.11.1"/>
    </reaction>
</comment>
<dbReference type="GO" id="GO:0030246">
    <property type="term" value="F:carbohydrate binding"/>
    <property type="evidence" value="ECO:0007669"/>
    <property type="project" value="UniProtKB-KW"/>
</dbReference>
<evidence type="ECO:0000313" key="24">
    <source>
        <dbReference type="Proteomes" id="UP000467840"/>
    </source>
</evidence>
<dbReference type="GO" id="GO:0005524">
    <property type="term" value="F:ATP binding"/>
    <property type="evidence" value="ECO:0007669"/>
    <property type="project" value="UniProtKB-KW"/>
</dbReference>
<keyword evidence="6" id="KW-0808">Transferase</keyword>
<feature type="domain" description="Bulb-type lectin" evidence="22">
    <location>
        <begin position="217"/>
        <end position="338"/>
    </location>
</feature>
<evidence type="ECO:0000256" key="4">
    <source>
        <dbReference type="ARBA" id="ARBA00022527"/>
    </source>
</evidence>
<feature type="domain" description="RING-type" evidence="21">
    <location>
        <begin position="140"/>
        <end position="181"/>
    </location>
</feature>
<dbReference type="SUPFAM" id="SSF51110">
    <property type="entry name" value="alpha-D-mannose-specific plant lectins"/>
    <property type="match status" value="1"/>
</dbReference>
<dbReference type="Proteomes" id="UP000467840">
    <property type="component" value="Chromosome 2"/>
</dbReference>
<dbReference type="CDD" id="cd00028">
    <property type="entry name" value="B_lectin"/>
    <property type="match status" value="1"/>
</dbReference>
<evidence type="ECO:0000256" key="1">
    <source>
        <dbReference type="ARBA" id="ARBA00004251"/>
    </source>
</evidence>
<proteinExistence type="predicted"/>
<dbReference type="GO" id="GO:0004674">
    <property type="term" value="F:protein serine/threonine kinase activity"/>
    <property type="evidence" value="ECO:0007669"/>
    <property type="project" value="UniProtKB-KW"/>
</dbReference>
<keyword evidence="16" id="KW-0675">Receptor</keyword>
<evidence type="ECO:0000256" key="18">
    <source>
        <dbReference type="ARBA" id="ARBA00047899"/>
    </source>
</evidence>
<reference evidence="23 24" key="1">
    <citation type="journal article" date="2020" name="Mol. Plant">
        <title>The Chromosome-Based Rubber Tree Genome Provides New Insights into Spurge Genome Evolution and Rubber Biosynthesis.</title>
        <authorList>
            <person name="Liu J."/>
            <person name="Shi C."/>
            <person name="Shi C.C."/>
            <person name="Li W."/>
            <person name="Zhang Q.J."/>
            <person name="Zhang Y."/>
            <person name="Li K."/>
            <person name="Lu H.F."/>
            <person name="Shi C."/>
            <person name="Zhu S.T."/>
            <person name="Xiao Z.Y."/>
            <person name="Nan H."/>
            <person name="Yue Y."/>
            <person name="Zhu X.G."/>
            <person name="Wu Y."/>
            <person name="Hong X.N."/>
            <person name="Fan G.Y."/>
            <person name="Tong Y."/>
            <person name="Zhang D."/>
            <person name="Mao C.L."/>
            <person name="Liu Y.L."/>
            <person name="Hao S.J."/>
            <person name="Liu W.Q."/>
            <person name="Lv M.Q."/>
            <person name="Zhang H.B."/>
            <person name="Liu Y."/>
            <person name="Hu-Tang G.R."/>
            <person name="Wang J.P."/>
            <person name="Wang J.H."/>
            <person name="Sun Y.H."/>
            <person name="Ni S.B."/>
            <person name="Chen W.B."/>
            <person name="Zhang X.C."/>
            <person name="Jiao Y.N."/>
            <person name="Eichler E.E."/>
            <person name="Li G.H."/>
            <person name="Liu X."/>
            <person name="Gao L.Z."/>
        </authorList>
    </citation>
    <scope>NUCLEOTIDE SEQUENCE [LARGE SCALE GENOMIC DNA]</scope>
    <source>
        <strain evidence="24">cv. GT1</strain>
        <tissue evidence="23">Leaf</tissue>
    </source>
</reference>
<accession>A0A6A6KT67</accession>
<keyword evidence="10" id="KW-0547">Nucleotide-binding</keyword>
<protein>
    <recommendedName>
        <fullName evidence="2">non-specific serine/threonine protein kinase</fullName>
        <ecNumber evidence="2">2.7.11.1</ecNumber>
    </recommendedName>
</protein>
<keyword evidence="12" id="KW-0067">ATP-binding</keyword>
<comment type="caution">
    <text evidence="23">The sequence shown here is derived from an EMBL/GenBank/DDBJ whole genome shotgun (WGS) entry which is preliminary data.</text>
</comment>
<organism evidence="23 24">
    <name type="scientific">Hevea brasiliensis</name>
    <name type="common">Para rubber tree</name>
    <name type="synonym">Siphonia brasiliensis</name>
    <dbReference type="NCBI Taxonomy" id="3981"/>
    <lineage>
        <taxon>Eukaryota</taxon>
        <taxon>Viridiplantae</taxon>
        <taxon>Streptophyta</taxon>
        <taxon>Embryophyta</taxon>
        <taxon>Tracheophyta</taxon>
        <taxon>Spermatophyta</taxon>
        <taxon>Magnoliopsida</taxon>
        <taxon>eudicotyledons</taxon>
        <taxon>Gunneridae</taxon>
        <taxon>Pentapetalae</taxon>
        <taxon>rosids</taxon>
        <taxon>fabids</taxon>
        <taxon>Malpighiales</taxon>
        <taxon>Euphorbiaceae</taxon>
        <taxon>Crotonoideae</taxon>
        <taxon>Micrandreae</taxon>
        <taxon>Hevea</taxon>
    </lineage>
</organism>
<dbReference type="CDD" id="cd23116">
    <property type="entry name" value="RING-H2_AIRP1-like"/>
    <property type="match status" value="1"/>
</dbReference>
<evidence type="ECO:0000259" key="22">
    <source>
        <dbReference type="PROSITE" id="PS50927"/>
    </source>
</evidence>
<dbReference type="SMART" id="SM00108">
    <property type="entry name" value="B_lectin"/>
    <property type="match status" value="1"/>
</dbReference>
<evidence type="ECO:0000256" key="17">
    <source>
        <dbReference type="ARBA" id="ARBA00023180"/>
    </source>
</evidence>
<keyword evidence="20" id="KW-0479">Metal-binding</keyword>
<dbReference type="InterPro" id="IPR001480">
    <property type="entry name" value="Bulb-type_lectin_dom"/>
</dbReference>
<keyword evidence="9" id="KW-0430">Lectin</keyword>
<dbReference type="PROSITE" id="PS50089">
    <property type="entry name" value="ZF_RING_2"/>
    <property type="match status" value="1"/>
</dbReference>
<dbReference type="InterPro" id="IPR013083">
    <property type="entry name" value="Znf_RING/FYVE/PHD"/>
</dbReference>
<evidence type="ECO:0000256" key="20">
    <source>
        <dbReference type="PROSITE-ProRule" id="PRU00175"/>
    </source>
</evidence>
<dbReference type="SUPFAM" id="SSF57850">
    <property type="entry name" value="RING/U-box"/>
    <property type="match status" value="1"/>
</dbReference>
<dbReference type="EC" id="2.7.11.1" evidence="2"/>
<dbReference type="GO" id="GO:0008270">
    <property type="term" value="F:zinc ion binding"/>
    <property type="evidence" value="ECO:0007669"/>
    <property type="project" value="UniProtKB-KW"/>
</dbReference>
<evidence type="ECO:0000259" key="21">
    <source>
        <dbReference type="PROSITE" id="PS50089"/>
    </source>
</evidence>
<evidence type="ECO:0000256" key="12">
    <source>
        <dbReference type="ARBA" id="ARBA00022840"/>
    </source>
</evidence>
<evidence type="ECO:0000256" key="14">
    <source>
        <dbReference type="ARBA" id="ARBA00023136"/>
    </source>
</evidence>
<dbReference type="Pfam" id="PF13639">
    <property type="entry name" value="zf-RING_2"/>
    <property type="match status" value="1"/>
</dbReference>
<evidence type="ECO:0000256" key="6">
    <source>
        <dbReference type="ARBA" id="ARBA00022679"/>
    </source>
</evidence>
<keyword evidence="24" id="KW-1185">Reference proteome</keyword>
<gene>
    <name evidence="23" type="ORF">GH714_020316</name>
</gene>
<dbReference type="InterPro" id="IPR001841">
    <property type="entry name" value="Znf_RING"/>
</dbReference>
<evidence type="ECO:0000256" key="13">
    <source>
        <dbReference type="ARBA" id="ARBA00022989"/>
    </source>
</evidence>
<evidence type="ECO:0000256" key="11">
    <source>
        <dbReference type="ARBA" id="ARBA00022777"/>
    </source>
</evidence>
<dbReference type="FunFam" id="3.30.40.10:FF:000376">
    <property type="entry name" value="Putative E3 ubiquitin-protein ligase RHB1A"/>
    <property type="match status" value="1"/>
</dbReference>
<evidence type="ECO:0000256" key="16">
    <source>
        <dbReference type="ARBA" id="ARBA00023170"/>
    </source>
</evidence>
<evidence type="ECO:0000256" key="8">
    <source>
        <dbReference type="ARBA" id="ARBA00022729"/>
    </source>
</evidence>
<comment type="subcellular location">
    <subcellularLocation>
        <location evidence="1">Cell membrane</location>
        <topology evidence="1">Single-pass type I membrane protein</topology>
    </subcellularLocation>
</comment>
<dbReference type="GO" id="GO:0005886">
    <property type="term" value="C:plasma membrane"/>
    <property type="evidence" value="ECO:0007669"/>
    <property type="project" value="UniProtKB-SubCell"/>
</dbReference>
<keyword evidence="13" id="KW-1133">Transmembrane helix</keyword>
<name>A0A6A6KT67_HEVBR</name>
<keyword evidence="8" id="KW-0732">Signal</keyword>
<dbReference type="Gene3D" id="2.90.10.10">
    <property type="entry name" value="Bulb-type lectin domain"/>
    <property type="match status" value="1"/>
</dbReference>
<evidence type="ECO:0000256" key="15">
    <source>
        <dbReference type="ARBA" id="ARBA00023157"/>
    </source>
</evidence>
<keyword evidence="4" id="KW-0723">Serine/threonine-protein kinase</keyword>
<evidence type="ECO:0000256" key="7">
    <source>
        <dbReference type="ARBA" id="ARBA00022692"/>
    </source>
</evidence>
<evidence type="ECO:0000256" key="19">
    <source>
        <dbReference type="ARBA" id="ARBA00048679"/>
    </source>
</evidence>
<sequence length="561" mass="62274">MGSCCCSSRKPHLHGAPVYYYCPPALEERESLTSHNGAASAFAAGLLAELNLNTSTPDTFRSPPAPLPYDVVLGGPRSSDSESVRETISGGSFETLATCEDLEEPDCKTLASSLPVSPKKPEISKLNEAIISATEEEDACPICLEEYDTPNPRFLTKCEHHFHLSCILEWMERSDTCPICDQIYTQSSNRLPISSNLAFTTQKPLNLLADYTGQSISDKLESTNVIISGNLTISSENHTFQLGFFSPNEGSKWYLGIWYASTPTPTYVWVANRETPVTNLASSTLQITETGKLAIIESPNSIIWQSANNEPATDFRFLNDGNLVLLSANRSLLWQSFDYPTDTWLPGMNITKERSLTSWRSLADPSPGLYSLRLSRGHNEFDLLYNASVSYWSTGNWTGSTFVGVPEMTVPYIYKFHFANPYTLRRRFGFRPVSDYDWEFGDYSGGCRRESGDSCNETDGFMEGGVMEYEGAVTMSFPGSRSFCERSCLGNCSCIGFLHDERTNLCKNLYGTLLNLRNLSSDRTYQDILFVRVPKEGTVKKDESKSVLLIVSILVSVALVG</sequence>
<dbReference type="SMART" id="SM00184">
    <property type="entry name" value="RING"/>
    <property type="match status" value="1"/>
</dbReference>